<dbReference type="AlphaFoldDB" id="A0A4V0NF91"/>
<dbReference type="Gene3D" id="3.40.50.300">
    <property type="entry name" value="P-loop containing nucleotide triphosphate hydrolases"/>
    <property type="match status" value="1"/>
</dbReference>
<dbReference type="InterPro" id="IPR009000">
    <property type="entry name" value="Transl_B-barrel_sf"/>
</dbReference>
<keyword evidence="5 7" id="KW-0342">GTP-binding</keyword>
<evidence type="ECO:0000256" key="1">
    <source>
        <dbReference type="ARBA" id="ARBA00005870"/>
    </source>
</evidence>
<dbReference type="FunFam" id="3.30.70.870:FF:000001">
    <property type="entry name" value="Elongation factor G"/>
    <property type="match status" value="1"/>
</dbReference>
<dbReference type="NCBIfam" id="NF009381">
    <property type="entry name" value="PRK12740.1-5"/>
    <property type="match status" value="1"/>
</dbReference>
<dbReference type="FunFam" id="3.30.230.10:FF:000003">
    <property type="entry name" value="Elongation factor G"/>
    <property type="match status" value="1"/>
</dbReference>
<dbReference type="Pfam" id="PF03764">
    <property type="entry name" value="EFG_IV"/>
    <property type="match status" value="1"/>
</dbReference>
<evidence type="ECO:0000256" key="7">
    <source>
        <dbReference type="HAMAP-Rule" id="MF_00054"/>
    </source>
</evidence>
<dbReference type="Pfam" id="PF14492">
    <property type="entry name" value="EFG_III"/>
    <property type="match status" value="1"/>
</dbReference>
<dbReference type="GO" id="GO:0003924">
    <property type="term" value="F:GTPase activity"/>
    <property type="evidence" value="ECO:0007669"/>
    <property type="project" value="InterPro"/>
</dbReference>
<evidence type="ECO:0000256" key="6">
    <source>
        <dbReference type="ARBA" id="ARBA00024731"/>
    </source>
</evidence>
<feature type="binding site" evidence="7">
    <location>
        <begin position="158"/>
        <end position="161"/>
    </location>
    <ligand>
        <name>GTP</name>
        <dbReference type="ChEBI" id="CHEBI:37565"/>
    </ligand>
</feature>
<dbReference type="InterPro" id="IPR031157">
    <property type="entry name" value="G_TR_CS"/>
</dbReference>
<dbReference type="CDD" id="cd04091">
    <property type="entry name" value="mtEFG1_II_like"/>
    <property type="match status" value="1"/>
</dbReference>
<dbReference type="InterPro" id="IPR004161">
    <property type="entry name" value="EFTu-like_2"/>
</dbReference>
<dbReference type="CDD" id="cd16262">
    <property type="entry name" value="EFG_III"/>
    <property type="match status" value="1"/>
</dbReference>
<dbReference type="Pfam" id="PF00009">
    <property type="entry name" value="GTP_EFTU"/>
    <property type="match status" value="1"/>
</dbReference>
<dbReference type="InterPro" id="IPR005517">
    <property type="entry name" value="Transl_elong_EFG/EF2_IV"/>
</dbReference>
<dbReference type="InterPro" id="IPR004540">
    <property type="entry name" value="Transl_elong_EFG/EF2"/>
</dbReference>
<dbReference type="HAMAP" id="MF_00054_B">
    <property type="entry name" value="EF_G_EF_2_B"/>
    <property type="match status" value="1"/>
</dbReference>
<dbReference type="Gene3D" id="2.40.30.10">
    <property type="entry name" value="Translation factors"/>
    <property type="match status" value="1"/>
</dbReference>
<dbReference type="FunFam" id="3.30.70.240:FF:000001">
    <property type="entry name" value="Elongation factor G"/>
    <property type="match status" value="1"/>
</dbReference>
<keyword evidence="2 7" id="KW-0547">Nucleotide-binding</keyword>
<dbReference type="Gene3D" id="3.30.70.240">
    <property type="match status" value="1"/>
</dbReference>
<accession>A0A4V0NF91</accession>
<proteinExistence type="inferred from homology"/>
<dbReference type="InterPro" id="IPR041095">
    <property type="entry name" value="EFG_II"/>
</dbReference>
<dbReference type="InterPro" id="IPR005225">
    <property type="entry name" value="Small_GTP-bd"/>
</dbReference>
<comment type="similarity">
    <text evidence="1 7">Belongs to the TRAFAC class translation factor GTPase superfamily. Classic translation factor GTPase family. EF-G/EF-2 subfamily.</text>
</comment>
<dbReference type="GO" id="GO:0005525">
    <property type="term" value="F:GTP binding"/>
    <property type="evidence" value="ECO:0007669"/>
    <property type="project" value="UniProtKB-UniRule"/>
</dbReference>
<keyword evidence="7" id="KW-0963">Cytoplasm</keyword>
<dbReference type="CDD" id="cd01886">
    <property type="entry name" value="EF-G"/>
    <property type="match status" value="1"/>
</dbReference>
<dbReference type="PROSITE" id="PS51722">
    <property type="entry name" value="G_TR_2"/>
    <property type="match status" value="1"/>
</dbReference>
<dbReference type="GO" id="GO:0003746">
    <property type="term" value="F:translation elongation factor activity"/>
    <property type="evidence" value="ECO:0007669"/>
    <property type="project" value="UniProtKB-UniRule"/>
</dbReference>
<reference evidence="10 11" key="1">
    <citation type="submission" date="2015-09" db="EMBL/GenBank/DDBJ databases">
        <title>Sorangium comparison.</title>
        <authorList>
            <person name="Zaburannyi N."/>
            <person name="Bunk B."/>
            <person name="Overmann J."/>
            <person name="Mueller R."/>
        </authorList>
    </citation>
    <scope>NUCLEOTIDE SEQUENCE [LARGE SCALE GENOMIC DNA]</scope>
    <source>
        <strain evidence="10 11">So ce836</strain>
    </source>
</reference>
<dbReference type="PANTHER" id="PTHR43636">
    <property type="entry name" value="ELONGATION FACTOR G, MITOCHONDRIAL"/>
    <property type="match status" value="1"/>
</dbReference>
<dbReference type="FunFam" id="2.40.30.10:FF:000022">
    <property type="entry name" value="Elongation factor G, mitochondrial"/>
    <property type="match status" value="1"/>
</dbReference>
<dbReference type="InterPro" id="IPR000640">
    <property type="entry name" value="EFG_V-like"/>
</dbReference>
<dbReference type="SUPFAM" id="SSF50447">
    <property type="entry name" value="Translation proteins"/>
    <property type="match status" value="1"/>
</dbReference>
<comment type="subcellular location">
    <subcellularLocation>
        <location evidence="7">Cytoplasm</location>
    </subcellularLocation>
</comment>
<gene>
    <name evidence="7 10" type="primary">fusA</name>
    <name evidence="10" type="ORF">SOCE836_009370</name>
</gene>
<dbReference type="InterPro" id="IPR009022">
    <property type="entry name" value="EFG_III"/>
</dbReference>
<evidence type="ECO:0000313" key="10">
    <source>
        <dbReference type="EMBL" id="AUX28852.1"/>
    </source>
</evidence>
<evidence type="ECO:0000259" key="9">
    <source>
        <dbReference type="PROSITE" id="PS51722"/>
    </source>
</evidence>
<keyword evidence="4 7" id="KW-0648">Protein biosynthesis</keyword>
<dbReference type="InterPro" id="IPR014721">
    <property type="entry name" value="Ribsml_uS5_D2-typ_fold_subgr"/>
</dbReference>
<dbReference type="SUPFAM" id="SSF54980">
    <property type="entry name" value="EF-G C-terminal domain-like"/>
    <property type="match status" value="2"/>
</dbReference>
<evidence type="ECO:0000256" key="8">
    <source>
        <dbReference type="NCBIfam" id="TIGR00484"/>
    </source>
</evidence>
<dbReference type="InterPro" id="IPR035647">
    <property type="entry name" value="EFG_III/V"/>
</dbReference>
<dbReference type="GO" id="GO:0005737">
    <property type="term" value="C:cytoplasm"/>
    <property type="evidence" value="ECO:0007669"/>
    <property type="project" value="UniProtKB-SubCell"/>
</dbReference>
<dbReference type="PROSITE" id="PS00301">
    <property type="entry name" value="G_TR_1"/>
    <property type="match status" value="1"/>
</dbReference>
<keyword evidence="3 7" id="KW-0251">Elongation factor</keyword>
<dbReference type="SMART" id="SM00838">
    <property type="entry name" value="EFG_C"/>
    <property type="match status" value="1"/>
</dbReference>
<name>A0A4V0NF91_SORCE</name>
<dbReference type="EMBL" id="CP012672">
    <property type="protein sequence ID" value="AUX28852.1"/>
    <property type="molecule type" value="Genomic_DNA"/>
</dbReference>
<feature type="binding site" evidence="7">
    <location>
        <begin position="104"/>
        <end position="108"/>
    </location>
    <ligand>
        <name>GTP</name>
        <dbReference type="ChEBI" id="CHEBI:37565"/>
    </ligand>
</feature>
<dbReference type="Pfam" id="PF03144">
    <property type="entry name" value="GTP_EFTU_D2"/>
    <property type="match status" value="1"/>
</dbReference>
<dbReference type="InterPro" id="IPR020568">
    <property type="entry name" value="Ribosomal_Su5_D2-typ_SF"/>
</dbReference>
<dbReference type="Gene3D" id="3.30.230.10">
    <property type="match status" value="1"/>
</dbReference>
<dbReference type="SUPFAM" id="SSF52540">
    <property type="entry name" value="P-loop containing nucleoside triphosphate hydrolases"/>
    <property type="match status" value="1"/>
</dbReference>
<dbReference type="Pfam" id="PF00679">
    <property type="entry name" value="EFG_C"/>
    <property type="match status" value="1"/>
</dbReference>
<dbReference type="SUPFAM" id="SSF54211">
    <property type="entry name" value="Ribosomal protein S5 domain 2-like"/>
    <property type="match status" value="1"/>
</dbReference>
<evidence type="ECO:0000256" key="2">
    <source>
        <dbReference type="ARBA" id="ARBA00022741"/>
    </source>
</evidence>
<protein>
    <recommendedName>
        <fullName evidence="7 8">Elongation factor G</fullName>
        <shortName evidence="7">EF-G</shortName>
    </recommendedName>
</protein>
<dbReference type="InterPro" id="IPR027417">
    <property type="entry name" value="P-loop_NTPase"/>
</dbReference>
<sequence length="717" mass="78755">MFIACRTPSTGTPSRVRGGEPSVISDLSKLRNIGISAHIDSGKTTLTERILFYTKRIHAIHDVKGKDGVGAKMDSMDLERERGITIQSAATHCFWSGHQINVIDTPGHVDFTIEVERAMRVLDGAILVLCAVAGVQSQSLTVDRQMRRYGVPRIAFVNKCDRAGANPLRVRAQLREKLNLNPVLLQLPIGLEDKFEGVVDLVTMKSYRFEGSNGEKILIGDVPADMADEVKAAREEMLDALSMYSDELTEAILEERVTEELLHRTIREATVKLQIVPVMMGSAYKNKAVQVLLDAVTRYLPNPGDITNKAVDLDKDEAEVALTSDSEKPLVMLAFKLEDGRFGQLTYLRVYQGSVSRGIEITNTRTGKRHKVGRLVRMHADEMEDIEGAGAGDIVAMFGIDCNSGDTFTDGTLSVAMTSMHVPDPVISLTVTPKDNKAQANMSKALRRFTKEDPTFRVGADPESGETIIQGMGELHLDVYIERMKREYSAEVVTSPPRVAYRETITRKVDFNYTHKKQTGGSGQYGKVGGYIEPWTEAPYRFDDQVVGGAIPREFIPAVDKGFQSMLPKGQLIGAPVTGVSVTLNDGAAHSVDSSDIAFQEAARGAWRETYPKAGPQILEPLMKVAVEGPGEFQGGIVGILMQRRGIIVGSTEADGFCRVEAEVPLSDMFGFSTVLRSATQGKAEFTMEFSRYAPLPAALSEELIKKYREEQAKKAK</sequence>
<dbReference type="NCBIfam" id="TIGR00231">
    <property type="entry name" value="small_GTP"/>
    <property type="match status" value="1"/>
</dbReference>
<dbReference type="PANTHER" id="PTHR43636:SF2">
    <property type="entry name" value="ELONGATION FACTOR G, MITOCHONDRIAL"/>
    <property type="match status" value="1"/>
</dbReference>
<dbReference type="SMART" id="SM00889">
    <property type="entry name" value="EFG_IV"/>
    <property type="match status" value="1"/>
</dbReference>
<dbReference type="InterPro" id="IPR000795">
    <property type="entry name" value="T_Tr_GTP-bd_dom"/>
</dbReference>
<evidence type="ECO:0000256" key="4">
    <source>
        <dbReference type="ARBA" id="ARBA00022917"/>
    </source>
</evidence>
<comment type="function">
    <text evidence="6 7">Catalyzes the GTP-dependent ribosomal translocation step during translation elongation. During this step, the ribosome changes from the pre-translocational (PRE) to the post-translocational (POST) state as the newly formed A-site-bound peptidyl-tRNA and P-site-bound deacylated tRNA move to the P and E sites, respectively. Catalyzes the coordinated movement of the two tRNA molecules, the mRNA and conformational changes in the ribosome.</text>
</comment>
<feature type="binding site" evidence="7">
    <location>
        <begin position="37"/>
        <end position="44"/>
    </location>
    <ligand>
        <name>GTP</name>
        <dbReference type="ChEBI" id="CHEBI:37565"/>
    </ligand>
</feature>
<feature type="domain" description="Tr-type G" evidence="9">
    <location>
        <begin position="28"/>
        <end position="304"/>
    </location>
</feature>
<dbReference type="CDD" id="cd01434">
    <property type="entry name" value="EFG_mtEFG1_IV"/>
    <property type="match status" value="1"/>
</dbReference>
<evidence type="ECO:0000256" key="3">
    <source>
        <dbReference type="ARBA" id="ARBA00022768"/>
    </source>
</evidence>
<dbReference type="NCBIfam" id="TIGR00484">
    <property type="entry name" value="EF-G"/>
    <property type="match status" value="1"/>
</dbReference>
<dbReference type="PRINTS" id="PR00315">
    <property type="entry name" value="ELONGATNFCT"/>
</dbReference>
<evidence type="ECO:0000256" key="5">
    <source>
        <dbReference type="ARBA" id="ARBA00023134"/>
    </source>
</evidence>
<dbReference type="Gene3D" id="3.30.70.870">
    <property type="entry name" value="Elongation Factor G (Translational Gtpase), domain 3"/>
    <property type="match status" value="1"/>
</dbReference>
<evidence type="ECO:0000313" key="11">
    <source>
        <dbReference type="Proteomes" id="UP000295497"/>
    </source>
</evidence>
<dbReference type="InterPro" id="IPR047872">
    <property type="entry name" value="EFG_IV"/>
</dbReference>
<dbReference type="FunFam" id="3.40.50.300:FF:000029">
    <property type="entry name" value="Elongation factor G"/>
    <property type="match status" value="1"/>
</dbReference>
<organism evidence="10 11">
    <name type="scientific">Sorangium cellulosum</name>
    <name type="common">Polyangium cellulosum</name>
    <dbReference type="NCBI Taxonomy" id="56"/>
    <lineage>
        <taxon>Bacteria</taxon>
        <taxon>Pseudomonadati</taxon>
        <taxon>Myxococcota</taxon>
        <taxon>Polyangia</taxon>
        <taxon>Polyangiales</taxon>
        <taxon>Polyangiaceae</taxon>
        <taxon>Sorangium</taxon>
    </lineage>
</organism>
<dbReference type="Proteomes" id="UP000295497">
    <property type="component" value="Chromosome"/>
</dbReference>